<comment type="caution">
    <text evidence="2">The sequence shown here is derived from an EMBL/GenBank/DDBJ whole genome shotgun (WGS) entry which is preliminary data.</text>
</comment>
<keyword evidence="3" id="KW-1185">Reference proteome</keyword>
<protein>
    <recommendedName>
        <fullName evidence="1">N-acetyltransferase domain-containing protein</fullName>
    </recommendedName>
</protein>
<evidence type="ECO:0000313" key="2">
    <source>
        <dbReference type="EMBL" id="EQW17324.1"/>
    </source>
</evidence>
<dbReference type="HOGENOM" id="CLU_1728591_0_0_11"/>
<dbReference type="GO" id="GO:0016747">
    <property type="term" value="F:acyltransferase activity, transferring groups other than amino-acyl groups"/>
    <property type="evidence" value="ECO:0007669"/>
    <property type="project" value="InterPro"/>
</dbReference>
<sequence length="156" mass="18899">MPYTQVIEDFTDSRFQKAFITYFSEYGIVREDWDSLFQRMNDECENKAFARVNDDECIIGFLQFRRIHFTSYFFETQCGFIREFWVAKEFRNRGNGTHLLNLTENYFIQHNYSASILTTDTEAQFYQRRGYWKAMGFRSKNSNEVFIKNLTRHSEK</sequence>
<dbReference type="CDD" id="cd04301">
    <property type="entry name" value="NAT_SF"/>
    <property type="match status" value="1"/>
</dbReference>
<dbReference type="InterPro" id="IPR016181">
    <property type="entry name" value="Acyl_CoA_acyltransferase"/>
</dbReference>
<dbReference type="EMBL" id="ADCX01000003">
    <property type="protein sequence ID" value="EQW17324.1"/>
    <property type="molecule type" value="Genomic_DNA"/>
</dbReference>
<evidence type="ECO:0000259" key="1">
    <source>
        <dbReference type="PROSITE" id="PS51186"/>
    </source>
</evidence>
<proteinExistence type="predicted"/>
<dbReference type="SUPFAM" id="SSF55729">
    <property type="entry name" value="Acyl-CoA N-acyltransferases (Nat)"/>
    <property type="match status" value="1"/>
</dbReference>
<evidence type="ECO:0000313" key="3">
    <source>
        <dbReference type="Proteomes" id="UP000005777"/>
    </source>
</evidence>
<accession>W1MXB7</accession>
<organism evidence="2 3">
    <name type="scientific">Scardovia inopinata F0304</name>
    <dbReference type="NCBI Taxonomy" id="641146"/>
    <lineage>
        <taxon>Bacteria</taxon>
        <taxon>Bacillati</taxon>
        <taxon>Actinomycetota</taxon>
        <taxon>Actinomycetes</taxon>
        <taxon>Bifidobacteriales</taxon>
        <taxon>Bifidobacteriaceae</taxon>
        <taxon>Scardovia</taxon>
    </lineage>
</organism>
<dbReference type="AlphaFoldDB" id="W1MXB7"/>
<dbReference type="eggNOG" id="COG0456">
    <property type="taxonomic scope" value="Bacteria"/>
</dbReference>
<dbReference type="RefSeq" id="WP_040590559.1">
    <property type="nucleotide sequence ID" value="NZ_GG770225.1"/>
</dbReference>
<dbReference type="Gene3D" id="3.40.630.30">
    <property type="match status" value="1"/>
</dbReference>
<dbReference type="InterPro" id="IPR000182">
    <property type="entry name" value="GNAT_dom"/>
</dbReference>
<dbReference type="Pfam" id="PF00583">
    <property type="entry name" value="Acetyltransf_1"/>
    <property type="match status" value="1"/>
</dbReference>
<gene>
    <name evidence="2" type="ORF">HMPREF9020_01508</name>
</gene>
<dbReference type="PROSITE" id="PS51186">
    <property type="entry name" value="GNAT"/>
    <property type="match status" value="1"/>
</dbReference>
<name>W1MXB7_SCAIO</name>
<reference evidence="2 3" key="1">
    <citation type="submission" date="2012-01" db="EMBL/GenBank/DDBJ databases">
        <title>The Genome Sequence of Scardovia inopinata F0304.</title>
        <authorList>
            <consortium name="The Broad Institute Genome Sequencing Platform"/>
            <person name="Ward D."/>
            <person name="Earl A."/>
            <person name="Feldgarden M."/>
            <person name="Gevers D."/>
            <person name="Young S."/>
            <person name="Zeng Q."/>
            <person name="Koehrsen M."/>
            <person name="Alvarado L."/>
            <person name="Berlin A.M."/>
            <person name="Borenstein D."/>
            <person name="Chapman S.B."/>
            <person name="Chen Z."/>
            <person name="Engels R."/>
            <person name="Freedman E."/>
            <person name="Gellesch M."/>
            <person name="Goldberg J."/>
            <person name="Griggs A."/>
            <person name="Gujja S."/>
            <person name="Heilman E.R."/>
            <person name="Heiman D.I."/>
            <person name="Hepburn T.A."/>
            <person name="Howarth C."/>
            <person name="Jen D."/>
            <person name="Larson L."/>
            <person name="Mehta T."/>
            <person name="Park D."/>
            <person name="Pearson M."/>
            <person name="Richards J."/>
            <person name="Roberts A."/>
            <person name="Saif S."/>
            <person name="Shea T.D."/>
            <person name="Shenoy N."/>
            <person name="Sisk P."/>
            <person name="Stolte C."/>
            <person name="Sykes S.N."/>
            <person name="Walk T."/>
            <person name="White J."/>
            <person name="Yandava C."/>
            <person name="Izard J."/>
            <person name="Baranova O.V."/>
            <person name="Blanton J.M."/>
            <person name="Tanner A.C."/>
            <person name="Dewhirst F."/>
            <person name="Haas B."/>
            <person name="Nusbaum C."/>
            <person name="Birren B."/>
        </authorList>
    </citation>
    <scope>NUCLEOTIDE SEQUENCE [LARGE SCALE GENOMIC DNA]</scope>
    <source>
        <strain evidence="2 3">F0304</strain>
    </source>
</reference>
<feature type="domain" description="N-acetyltransferase" evidence="1">
    <location>
        <begin position="5"/>
        <end position="156"/>
    </location>
</feature>
<dbReference type="Proteomes" id="UP000005777">
    <property type="component" value="Unassembled WGS sequence"/>
</dbReference>